<dbReference type="RefSeq" id="WP_012183992.1">
    <property type="nucleotide sequence ID" value="NZ_BOQM01000034.1"/>
</dbReference>
<name>A0A542XND5_SALAC</name>
<evidence type="ECO:0000313" key="1">
    <source>
        <dbReference type="EMBL" id="GIM87244.1"/>
    </source>
</evidence>
<evidence type="ECO:0000313" key="2">
    <source>
        <dbReference type="EMBL" id="TQL37369.1"/>
    </source>
</evidence>
<dbReference type="EMBL" id="VFOL01000001">
    <property type="protein sequence ID" value="TQL37369.1"/>
    <property type="molecule type" value="Genomic_DNA"/>
</dbReference>
<dbReference type="GeneID" id="93771763"/>
<evidence type="ECO:0000313" key="4">
    <source>
        <dbReference type="Proteomes" id="UP000677457"/>
    </source>
</evidence>
<evidence type="ECO:0008006" key="5">
    <source>
        <dbReference type="Google" id="ProtNLM"/>
    </source>
</evidence>
<dbReference type="AlphaFoldDB" id="A0A542XND5"/>
<organism evidence="2 3">
    <name type="scientific">Salinispora arenicola</name>
    <dbReference type="NCBI Taxonomy" id="168697"/>
    <lineage>
        <taxon>Bacteria</taxon>
        <taxon>Bacillati</taxon>
        <taxon>Actinomycetota</taxon>
        <taxon>Actinomycetes</taxon>
        <taxon>Micromonosporales</taxon>
        <taxon>Micromonosporaceae</taxon>
        <taxon>Salinispora</taxon>
    </lineage>
</organism>
<proteinExistence type="predicted"/>
<dbReference type="Proteomes" id="UP000677457">
    <property type="component" value="Unassembled WGS sequence"/>
</dbReference>
<accession>A0A542XND5</accession>
<dbReference type="OMA" id="RDEICRQ"/>
<dbReference type="EMBL" id="BOQM01000034">
    <property type="protein sequence ID" value="GIM87244.1"/>
    <property type="molecule type" value="Genomic_DNA"/>
</dbReference>
<evidence type="ECO:0000313" key="3">
    <source>
        <dbReference type="Proteomes" id="UP000315983"/>
    </source>
</evidence>
<dbReference type="Proteomes" id="UP000315983">
    <property type="component" value="Unassembled WGS sequence"/>
</dbReference>
<protein>
    <recommendedName>
        <fullName evidence="5">BON domain-containing protein</fullName>
    </recommendedName>
</protein>
<keyword evidence="4" id="KW-1185">Reference proteome</keyword>
<sequence>MTEHRDVATRRPTDEYVAAEIHRLLAEDPDVAEQGITVVRRELGLVLHGEVESTRRRDEILRRVTERFPDVPVTSDIGVIRAQPPTEIEQLP</sequence>
<comment type="caution">
    <text evidence="2">The sequence shown here is derived from an EMBL/GenBank/DDBJ whole genome shotgun (WGS) entry which is preliminary data.</text>
</comment>
<reference evidence="1 4" key="2">
    <citation type="submission" date="2021-03" db="EMBL/GenBank/DDBJ databases">
        <title>Whole genome shotgun sequence of Salinispora arenicola NBRC 105043.</title>
        <authorList>
            <person name="Komaki H."/>
            <person name="Tamura T."/>
        </authorList>
    </citation>
    <scope>NUCLEOTIDE SEQUENCE [LARGE SCALE GENOMIC DNA]</scope>
    <source>
        <strain evidence="1 4">NBRC 105043</strain>
    </source>
</reference>
<reference evidence="2 3" key="1">
    <citation type="submission" date="2019-06" db="EMBL/GenBank/DDBJ databases">
        <title>Sequencing the genomes of 1000 actinobacteria strains.</title>
        <authorList>
            <person name="Klenk H.-P."/>
        </authorList>
    </citation>
    <scope>NUCLEOTIDE SEQUENCE [LARGE SCALE GENOMIC DNA]</scope>
    <source>
        <strain evidence="2 3">DSM 44819</strain>
    </source>
</reference>
<gene>
    <name evidence="2" type="ORF">FB564_2520</name>
    <name evidence="1" type="ORF">Sar04_39800</name>
</gene>